<evidence type="ECO:0000313" key="3">
    <source>
        <dbReference type="Proteomes" id="UP001602058"/>
    </source>
</evidence>
<dbReference type="PANTHER" id="PTHR42957">
    <property type="entry name" value="HELICASE MJ1565-RELATED"/>
    <property type="match status" value="1"/>
</dbReference>
<sequence length="1845" mass="200434">MARGLTEITEAQWRDALEHALLPRLAAILRARQAGHCMRLGDLDTDLATRLVRGLRTLVPGAQAFVLGAGDGRIPADVAVTSTKLVELRNPDEEGGLRPPLLVFVPPGARASAEDSFGVATFEQLSLDDVHAKLKASLVRELPDTLRPAVTELLERQAEEGGAVADDRAAVRYLLTLRENDHDPEAAGAAVHLLGLIPDFGLFQDPTLVGRKADRNRRTVSKLTEATTTDRQRVLSLGLPQNSSAAQEFVSRLVRFAARTGLDTPSRWCRAIAVDPDNWPLAFHHWPQENAPGDEQVGIEVHELTVLPKAGQNEDDLRNHPALERLFGGQYLLPGGLTSLPVSFTVDPDPRHIAGLARFSIQILSESETDEDRGSTTVSPTGFTATLAVAKTAKTVYKTYIKLKKSRKADWEEGWHFVRVTPLDTNGDPMRVAGADGTHRPHESDRFYVVPDAEFDDPPVQRSQHAPGLAQAINRLRFAARAEGRDPWRVACRTVGWGAKTAKTWPLRAGFGPAGLVTVDLPIPLAEAEEQMLARPHALQGPRLSVDASGRWQLSDDESLAVTPAEDSDFDDYLQARATLFAAVRADADGSAPLVLEGTDPRTIRKEAESCAEAYLRAVTRCVRALENPRSGTAEQDRAELALLLRTDTVAAELADVQGGRRQLVLVSPTHPLRVLWWCGQAALADHWLDRTEGQDKNRVLETLHSLVERLAPLGFPLVVPLTTGELTFAAGQLTDYWQVCLPSETADPRGTVSRLASALGVSDSSTTSGVITGADLADRVERYVRLHPYADSLVINALGVGRGEVLASMLIELQGRKHLSHLRYTVRLFTDHPEEPWVGEAVTDLFSPGSGPRAAAAEPFGTPGDPLRPKLAVVVRDAADLRTRATDFPAHLSILFDPFGGEQFDIAPGARTSGRAAAHGLVQELTSYYAEDEEFVAWSRQPRHGATDPVPGAEETGDLMAALPEALSAAVVAVTSGEPLPGQLPQITLRLSARDKALLHDVHQASDWVVTVDRTLGVEYFDHGRADRPEYVIDYSATAQTGMGHHIVVSSRSVDELRALVGPVLCDKQLSIEPRHVTTFFDQLRELSGSFAFKLAALGSSSRTEVLGLALTRLYLGYQGALHNQVLIPLDAHIDLYGEAQRRAAAGDSAVRLHRTDLALFDLDAERRAVVCRLIEVKCFTGAGGLGAYDTKKKQISQQIDNSRTILAAQFDPRVERPDRPLQNLTLRSLLGHYLARANRYGLFDEKGFEEARWLLDHLDHGYTLKFAGTGLIFDLGGDGTDVESDGGITYHRIGRRQVTELLDAVETEYLGGPVRSAPHLLVEKELAGIERGDATQTLRPRARSRELPEEPGPLSAALDDEAVSEVDDGAAASTEVEASETAGQHASEPADGGTQAVESPYVEDLLPDQEPEVPASTTSSQTPTTPTQAGPGELAHSAGPAPNDSPAPDLFLGVSKPSRQYGMLGTSSGRKVALDLNETHTISLFGVQGGGKSYTLGSILEMASLPASGVNELPHPLASIVFHYSDTQDYAPEFTSMTQPNSDRDQLAALRERYGAEPAALCDVLLLAPADMVEERKEEYPDLDVRPLKFSSSELKAAHWRFLMGAVGNQALYIRQLGRIMKANRNNLTLDAIRLGVEQSSLSDTLKQLAYDRLELAAEYIDDDARLQDLVRPGRLIIVDLRDGYIGEDEALGLFVVLMQLFADARHEGQAFNKLVVFDEAHKYIRSPDLVDGLVSSVREMRHKGMSILVASQDPPSVPISLIELSNHMVLHKFTSPAWLKHLQKANAALSALTAEKMAALNPGEAFVWSGKSTDEAFTRGAVKIKCRPRVTSHGGATKTAIG</sequence>
<reference evidence="2 3" key="1">
    <citation type="submission" date="2024-10" db="EMBL/GenBank/DDBJ databases">
        <title>The Natural Products Discovery Center: Release of the First 8490 Sequenced Strains for Exploring Actinobacteria Biosynthetic Diversity.</title>
        <authorList>
            <person name="Kalkreuter E."/>
            <person name="Kautsar S.A."/>
            <person name="Yang D."/>
            <person name="Bader C.D."/>
            <person name="Teijaro C.N."/>
            <person name="Fluegel L."/>
            <person name="Davis C.M."/>
            <person name="Simpson J.R."/>
            <person name="Lauterbach L."/>
            <person name="Steele A.D."/>
            <person name="Gui C."/>
            <person name="Meng S."/>
            <person name="Li G."/>
            <person name="Viehrig K."/>
            <person name="Ye F."/>
            <person name="Su P."/>
            <person name="Kiefer A.F."/>
            <person name="Nichols A."/>
            <person name="Cepeda A.J."/>
            <person name="Yan W."/>
            <person name="Fan B."/>
            <person name="Jiang Y."/>
            <person name="Adhikari A."/>
            <person name="Zheng C.-J."/>
            <person name="Schuster L."/>
            <person name="Cowan T.M."/>
            <person name="Smanski M.J."/>
            <person name="Chevrette M.G."/>
            <person name="De Carvalho L.P.S."/>
            <person name="Shen B."/>
        </authorList>
    </citation>
    <scope>NUCLEOTIDE SEQUENCE [LARGE SCALE GENOMIC DNA]</scope>
    <source>
        <strain evidence="2 3">NPDC001390</strain>
    </source>
</reference>
<evidence type="ECO:0000256" key="1">
    <source>
        <dbReference type="SAM" id="MobiDB-lite"/>
    </source>
</evidence>
<feature type="region of interest" description="Disordered" evidence="1">
    <location>
        <begin position="1410"/>
        <end position="1456"/>
    </location>
</feature>
<dbReference type="NCBIfam" id="NF047742">
    <property type="entry name" value="antiphage_MADS8"/>
    <property type="match status" value="1"/>
</dbReference>
<keyword evidence="3" id="KW-1185">Reference proteome</keyword>
<dbReference type="EMBL" id="JBIAWJ010000026">
    <property type="protein sequence ID" value="MFF4526552.1"/>
    <property type="molecule type" value="Genomic_DNA"/>
</dbReference>
<dbReference type="Gene3D" id="3.40.50.300">
    <property type="entry name" value="P-loop containing nucleotide triphosphate hydrolases"/>
    <property type="match status" value="1"/>
</dbReference>
<gene>
    <name evidence="2" type="ORF">ACFY1D_34740</name>
</gene>
<evidence type="ECO:0000313" key="2">
    <source>
        <dbReference type="EMBL" id="MFF4526552.1"/>
    </source>
</evidence>
<feature type="compositionally biased region" description="Acidic residues" evidence="1">
    <location>
        <begin position="1360"/>
        <end position="1370"/>
    </location>
</feature>
<dbReference type="Proteomes" id="UP001602058">
    <property type="component" value="Unassembled WGS sequence"/>
</dbReference>
<name>A0ABW6USY4_9ACTN</name>
<dbReference type="PANTHER" id="PTHR42957:SF2">
    <property type="entry name" value="HELICASE HERA CENTRAL DOMAIN-CONTAINING PROTEIN"/>
    <property type="match status" value="1"/>
</dbReference>
<proteinExistence type="predicted"/>
<feature type="compositionally biased region" description="Low complexity" evidence="1">
    <location>
        <begin position="1372"/>
        <end position="1384"/>
    </location>
</feature>
<feature type="region of interest" description="Disordered" evidence="1">
    <location>
        <begin position="1333"/>
        <end position="1397"/>
    </location>
</feature>
<dbReference type="GO" id="GO:0005524">
    <property type="term" value="F:ATP binding"/>
    <property type="evidence" value="ECO:0007669"/>
    <property type="project" value="UniProtKB-KW"/>
</dbReference>
<dbReference type="SUPFAM" id="SSF52540">
    <property type="entry name" value="P-loop containing nucleoside triphosphate hydrolases"/>
    <property type="match status" value="1"/>
</dbReference>
<comment type="caution">
    <text evidence="2">The sequence shown here is derived from an EMBL/GenBank/DDBJ whole genome shotgun (WGS) entry which is preliminary data.</text>
</comment>
<dbReference type="InterPro" id="IPR027417">
    <property type="entry name" value="P-loop_NTPase"/>
</dbReference>
<dbReference type="InterPro" id="IPR008571">
    <property type="entry name" value="HerA-like"/>
</dbReference>
<accession>A0ABW6USY4</accession>
<feature type="compositionally biased region" description="Low complexity" evidence="1">
    <location>
        <begin position="1416"/>
        <end position="1434"/>
    </location>
</feature>
<organism evidence="2 3">
    <name type="scientific">Streptomyces bluensis</name>
    <dbReference type="NCBI Taxonomy" id="33897"/>
    <lineage>
        <taxon>Bacteria</taxon>
        <taxon>Bacillati</taxon>
        <taxon>Actinomycetota</taxon>
        <taxon>Actinomycetes</taxon>
        <taxon>Kitasatosporales</taxon>
        <taxon>Streptomycetaceae</taxon>
        <taxon>Streptomyces</taxon>
    </lineage>
</organism>
<dbReference type="RefSeq" id="WP_387892046.1">
    <property type="nucleotide sequence ID" value="NZ_JBIAWJ010000026.1"/>
</dbReference>
<keyword evidence="2" id="KW-0067">ATP-binding</keyword>
<protein>
    <submittedName>
        <fullName evidence="2">ATP-binding protein</fullName>
    </submittedName>
</protein>
<keyword evidence="2" id="KW-0547">Nucleotide-binding</keyword>